<dbReference type="PANTHER" id="PTHR30204:SF90">
    <property type="entry name" value="HTH-TYPE TRANSCRIPTIONAL ACTIVATOR MTA"/>
    <property type="match status" value="1"/>
</dbReference>
<comment type="caution">
    <text evidence="4">The sequence shown here is derived from an EMBL/GenBank/DDBJ whole genome shotgun (WGS) entry which is preliminary data.</text>
</comment>
<dbReference type="GO" id="GO:0003677">
    <property type="term" value="F:DNA binding"/>
    <property type="evidence" value="ECO:0007669"/>
    <property type="project" value="UniProtKB-KW"/>
</dbReference>
<dbReference type="AlphaFoldDB" id="A0A421B2G6"/>
<gene>
    <name evidence="4" type="ORF">CLV68_3052</name>
</gene>
<dbReference type="GO" id="GO:0003700">
    <property type="term" value="F:DNA-binding transcription factor activity"/>
    <property type="evidence" value="ECO:0007669"/>
    <property type="project" value="InterPro"/>
</dbReference>
<feature type="compositionally biased region" description="Basic and acidic residues" evidence="2">
    <location>
        <begin position="177"/>
        <end position="187"/>
    </location>
</feature>
<organism evidence="4 5">
    <name type="scientific">Actinokineospora cianjurensis</name>
    <dbReference type="NCBI Taxonomy" id="585224"/>
    <lineage>
        <taxon>Bacteria</taxon>
        <taxon>Bacillati</taxon>
        <taxon>Actinomycetota</taxon>
        <taxon>Actinomycetes</taxon>
        <taxon>Pseudonocardiales</taxon>
        <taxon>Pseudonocardiaceae</taxon>
        <taxon>Actinokineospora</taxon>
    </lineage>
</organism>
<evidence type="ECO:0000256" key="1">
    <source>
        <dbReference type="ARBA" id="ARBA00023125"/>
    </source>
</evidence>
<evidence type="ECO:0000256" key="2">
    <source>
        <dbReference type="SAM" id="MobiDB-lite"/>
    </source>
</evidence>
<dbReference type="PROSITE" id="PS00552">
    <property type="entry name" value="HTH_MERR_1"/>
    <property type="match status" value="1"/>
</dbReference>
<name>A0A421B2G6_9PSEU</name>
<keyword evidence="1 4" id="KW-0238">DNA-binding</keyword>
<keyword evidence="5" id="KW-1185">Reference proteome</keyword>
<sequence length="193" mass="22101">MAGMTERTWRVGELAEATGLSVRALHHYDQLGLLTPSRRTTAGHRLYIDADVRRLHQIVALRGFGLTLTEVARLLAGDLADPRELIRQQLEQVEATITAAEQVRRKLVDVLDGLSEPSAQTLLDLVERMTTMDRRLTHEEFDALNRERQAWRESLSPEQFAEHAERRRQATAAMTDEQLREMRERRAALVPQD</sequence>
<feature type="domain" description="HTH merR-type" evidence="3">
    <location>
        <begin position="8"/>
        <end position="77"/>
    </location>
</feature>
<dbReference type="InterPro" id="IPR047057">
    <property type="entry name" value="MerR_fam"/>
</dbReference>
<dbReference type="PROSITE" id="PS50937">
    <property type="entry name" value="HTH_MERR_2"/>
    <property type="match status" value="1"/>
</dbReference>
<dbReference type="Proteomes" id="UP000282454">
    <property type="component" value="Unassembled WGS sequence"/>
</dbReference>
<proteinExistence type="predicted"/>
<dbReference type="Pfam" id="PF13411">
    <property type="entry name" value="MerR_1"/>
    <property type="match status" value="1"/>
</dbReference>
<dbReference type="SUPFAM" id="SSF46955">
    <property type="entry name" value="Putative DNA-binding domain"/>
    <property type="match status" value="1"/>
</dbReference>
<protein>
    <submittedName>
        <fullName evidence="4">DNA-binding transcriptional MerR regulator</fullName>
    </submittedName>
</protein>
<dbReference type="SMART" id="SM00422">
    <property type="entry name" value="HTH_MERR"/>
    <property type="match status" value="1"/>
</dbReference>
<dbReference type="Gene3D" id="1.10.1660.10">
    <property type="match status" value="1"/>
</dbReference>
<evidence type="ECO:0000259" key="3">
    <source>
        <dbReference type="PROSITE" id="PS50937"/>
    </source>
</evidence>
<evidence type="ECO:0000313" key="4">
    <source>
        <dbReference type="EMBL" id="RLK58581.1"/>
    </source>
</evidence>
<dbReference type="InterPro" id="IPR009061">
    <property type="entry name" value="DNA-bd_dom_put_sf"/>
</dbReference>
<reference evidence="4 5" key="1">
    <citation type="submission" date="2018-10" db="EMBL/GenBank/DDBJ databases">
        <title>Genomic Encyclopedia of Archaeal and Bacterial Type Strains, Phase II (KMG-II): from individual species to whole genera.</title>
        <authorList>
            <person name="Goeker M."/>
        </authorList>
    </citation>
    <scope>NUCLEOTIDE SEQUENCE [LARGE SCALE GENOMIC DNA]</scope>
    <source>
        <strain evidence="4 5">DSM 45657</strain>
    </source>
</reference>
<evidence type="ECO:0000313" key="5">
    <source>
        <dbReference type="Proteomes" id="UP000282454"/>
    </source>
</evidence>
<dbReference type="InterPro" id="IPR000551">
    <property type="entry name" value="MerR-type_HTH_dom"/>
</dbReference>
<dbReference type="PANTHER" id="PTHR30204">
    <property type="entry name" value="REDOX-CYCLING DRUG-SENSING TRANSCRIPTIONAL ACTIVATOR SOXR"/>
    <property type="match status" value="1"/>
</dbReference>
<accession>A0A421B2G6</accession>
<feature type="region of interest" description="Disordered" evidence="2">
    <location>
        <begin position="154"/>
        <end position="193"/>
    </location>
</feature>
<dbReference type="PRINTS" id="PR00040">
    <property type="entry name" value="HTHMERR"/>
</dbReference>
<dbReference type="EMBL" id="RCDD01000002">
    <property type="protein sequence ID" value="RLK58581.1"/>
    <property type="molecule type" value="Genomic_DNA"/>
</dbReference>